<dbReference type="Pfam" id="PF13561">
    <property type="entry name" value="adh_short_C2"/>
    <property type="match status" value="1"/>
</dbReference>
<proteinExistence type="inferred from homology"/>
<dbReference type="AlphaFoldDB" id="A0A315Y3J1"/>
<gene>
    <name evidence="4" type="ORF">IE37_00135</name>
</gene>
<evidence type="ECO:0000256" key="1">
    <source>
        <dbReference type="ARBA" id="ARBA00006484"/>
    </source>
</evidence>
<protein>
    <submittedName>
        <fullName evidence="4">3-oxoacyl-[acyl-carrier protein] reductase</fullName>
    </submittedName>
</protein>
<dbReference type="PANTHER" id="PTHR42879:SF2">
    <property type="entry name" value="3-OXOACYL-[ACYL-CARRIER-PROTEIN] REDUCTASE FABG"/>
    <property type="match status" value="1"/>
</dbReference>
<dbReference type="PRINTS" id="PR00080">
    <property type="entry name" value="SDRFAMILY"/>
</dbReference>
<dbReference type="GO" id="GO:0016491">
    <property type="term" value="F:oxidoreductase activity"/>
    <property type="evidence" value="ECO:0007669"/>
    <property type="project" value="UniProtKB-KW"/>
</dbReference>
<dbReference type="Proteomes" id="UP000245720">
    <property type="component" value="Unassembled WGS sequence"/>
</dbReference>
<dbReference type="GO" id="GO:0032787">
    <property type="term" value="P:monocarboxylic acid metabolic process"/>
    <property type="evidence" value="ECO:0007669"/>
    <property type="project" value="UniProtKB-ARBA"/>
</dbReference>
<evidence type="ECO:0000313" key="5">
    <source>
        <dbReference type="Proteomes" id="UP000245720"/>
    </source>
</evidence>
<name>A0A315Y3J1_RUMFL</name>
<dbReference type="InterPro" id="IPR050259">
    <property type="entry name" value="SDR"/>
</dbReference>
<dbReference type="PROSITE" id="PS00061">
    <property type="entry name" value="ADH_SHORT"/>
    <property type="match status" value="1"/>
</dbReference>
<reference evidence="4 5" key="1">
    <citation type="submission" date="2018-05" db="EMBL/GenBank/DDBJ databases">
        <title>The Hungate 1000. A catalogue of reference genomes from the rumen microbiome.</title>
        <authorList>
            <person name="Kelly W."/>
        </authorList>
    </citation>
    <scope>NUCLEOTIDE SEQUENCE [LARGE SCALE GENOMIC DNA]</scope>
    <source>
        <strain evidence="4 5">SAb67</strain>
    </source>
</reference>
<evidence type="ECO:0000313" key="4">
    <source>
        <dbReference type="EMBL" id="PWJ15241.1"/>
    </source>
</evidence>
<organism evidence="4 5">
    <name type="scientific">Ruminococcus flavefaciens</name>
    <dbReference type="NCBI Taxonomy" id="1265"/>
    <lineage>
        <taxon>Bacteria</taxon>
        <taxon>Bacillati</taxon>
        <taxon>Bacillota</taxon>
        <taxon>Clostridia</taxon>
        <taxon>Eubacteriales</taxon>
        <taxon>Oscillospiraceae</taxon>
        <taxon>Ruminococcus</taxon>
    </lineage>
</organism>
<keyword evidence="2" id="KW-0560">Oxidoreductase</keyword>
<dbReference type="EMBL" id="QGDI01000001">
    <property type="protein sequence ID" value="PWJ15241.1"/>
    <property type="molecule type" value="Genomic_DNA"/>
</dbReference>
<evidence type="ECO:0000256" key="3">
    <source>
        <dbReference type="ARBA" id="ARBA00023221"/>
    </source>
</evidence>
<dbReference type="Gene3D" id="3.40.50.720">
    <property type="entry name" value="NAD(P)-binding Rossmann-like Domain"/>
    <property type="match status" value="1"/>
</dbReference>
<keyword evidence="3" id="KW-0753">Steroid metabolism</keyword>
<dbReference type="InterPro" id="IPR002347">
    <property type="entry name" value="SDR_fam"/>
</dbReference>
<dbReference type="NCBIfam" id="NF047420">
    <property type="entry name" value="EF_P_mod_YmfI"/>
    <property type="match status" value="1"/>
</dbReference>
<dbReference type="STRING" id="1265.SAMN02910280_0777"/>
<evidence type="ECO:0000256" key="2">
    <source>
        <dbReference type="ARBA" id="ARBA00023002"/>
    </source>
</evidence>
<sequence>MKKALVTGGTGGIGEAICRQLANEGYKVYVNYAHSKDKAEKIASETGGIAVCFDVSDKKAVLSYISEIGCIDLLVNNAGVSKIGVFTDISGFDSDNILDINLRGAMNCARAVLPEMIRQKSGNIINISSMWGQCGASCEVDYSASKAGLIGFTKALAKEVAPSGIRVNCVAPGFIMTEMNRCFSEEDLELIKEDIPLGVFGEPHHIADAVSFLASERAEYITGQTLAVNGGMVI</sequence>
<comment type="similarity">
    <text evidence="1">Belongs to the short-chain dehydrogenases/reductases (SDR) family.</text>
</comment>
<dbReference type="PRINTS" id="PR00081">
    <property type="entry name" value="GDHRDH"/>
</dbReference>
<dbReference type="FunFam" id="3.40.50.720:FF:000173">
    <property type="entry name" value="3-oxoacyl-[acyl-carrier protein] reductase"/>
    <property type="match status" value="1"/>
</dbReference>
<dbReference type="SUPFAM" id="SSF51735">
    <property type="entry name" value="NAD(P)-binding Rossmann-fold domains"/>
    <property type="match status" value="1"/>
</dbReference>
<dbReference type="GO" id="GO:0008202">
    <property type="term" value="P:steroid metabolic process"/>
    <property type="evidence" value="ECO:0007669"/>
    <property type="project" value="UniProtKB-KW"/>
</dbReference>
<dbReference type="PANTHER" id="PTHR42879">
    <property type="entry name" value="3-OXOACYL-(ACYL-CARRIER-PROTEIN) REDUCTASE"/>
    <property type="match status" value="1"/>
</dbReference>
<comment type="caution">
    <text evidence="4">The sequence shown here is derived from an EMBL/GenBank/DDBJ whole genome shotgun (WGS) entry which is preliminary data.</text>
</comment>
<dbReference type="NCBIfam" id="NF009466">
    <property type="entry name" value="PRK12826.1-2"/>
    <property type="match status" value="1"/>
</dbReference>
<dbReference type="InterPro" id="IPR036291">
    <property type="entry name" value="NAD(P)-bd_dom_sf"/>
</dbReference>
<accession>A0A315Y3J1</accession>
<keyword evidence="3" id="KW-0443">Lipid metabolism</keyword>
<dbReference type="RefSeq" id="WP_109725055.1">
    <property type="nucleotide sequence ID" value="NZ_QGDI01000001.1"/>
</dbReference>
<dbReference type="InterPro" id="IPR020904">
    <property type="entry name" value="Sc_DH/Rdtase_CS"/>
</dbReference>
<dbReference type="OrthoDB" id="9803333at2"/>